<dbReference type="GO" id="GO:0042800">
    <property type="term" value="F:histone H3K4 methyltransferase activity"/>
    <property type="evidence" value="ECO:0007669"/>
    <property type="project" value="TreeGrafter"/>
</dbReference>
<feature type="compositionally biased region" description="Polar residues" evidence="10">
    <location>
        <begin position="236"/>
        <end position="249"/>
    </location>
</feature>
<feature type="compositionally biased region" description="Basic residues" evidence="10">
    <location>
        <begin position="275"/>
        <end position="284"/>
    </location>
</feature>
<evidence type="ECO:0000256" key="6">
    <source>
        <dbReference type="ARBA" id="ARBA00022771"/>
    </source>
</evidence>
<evidence type="ECO:0008006" key="15">
    <source>
        <dbReference type="Google" id="ProtNLM"/>
    </source>
</evidence>
<dbReference type="InterPro" id="IPR046341">
    <property type="entry name" value="SET_dom_sf"/>
</dbReference>
<evidence type="ECO:0000313" key="13">
    <source>
        <dbReference type="EMBL" id="VVC87422.1"/>
    </source>
</evidence>
<feature type="region of interest" description="Disordered" evidence="10">
    <location>
        <begin position="2228"/>
        <end position="2276"/>
    </location>
</feature>
<feature type="compositionally biased region" description="Basic residues" evidence="10">
    <location>
        <begin position="361"/>
        <end position="377"/>
    </location>
</feature>
<dbReference type="PANTHER" id="PTHR46147:SF3">
    <property type="entry name" value="HISTONE-LYSINE N-METHYLTRANSFERASE ASH1"/>
    <property type="match status" value="1"/>
</dbReference>
<keyword evidence="4" id="KW-0949">S-adenosyl-L-methionine</keyword>
<feature type="compositionally biased region" description="Polar residues" evidence="10">
    <location>
        <begin position="309"/>
        <end position="334"/>
    </location>
</feature>
<feature type="domain" description="SET" evidence="11">
    <location>
        <begin position="2087"/>
        <end position="2203"/>
    </location>
</feature>
<evidence type="ECO:0000259" key="12">
    <source>
        <dbReference type="PROSITE" id="PS50868"/>
    </source>
</evidence>
<dbReference type="InterPro" id="IPR013083">
    <property type="entry name" value="Znf_RING/FYVE/PHD"/>
</dbReference>
<organism evidence="13 14">
    <name type="scientific">Leptidea sinapis</name>
    <dbReference type="NCBI Taxonomy" id="189913"/>
    <lineage>
        <taxon>Eukaryota</taxon>
        <taxon>Metazoa</taxon>
        <taxon>Ecdysozoa</taxon>
        <taxon>Arthropoda</taxon>
        <taxon>Hexapoda</taxon>
        <taxon>Insecta</taxon>
        <taxon>Pterygota</taxon>
        <taxon>Neoptera</taxon>
        <taxon>Endopterygota</taxon>
        <taxon>Lepidoptera</taxon>
        <taxon>Glossata</taxon>
        <taxon>Ditrysia</taxon>
        <taxon>Papilionoidea</taxon>
        <taxon>Pieridae</taxon>
        <taxon>Dismorphiinae</taxon>
        <taxon>Leptidea</taxon>
    </lineage>
</organism>
<feature type="compositionally biased region" description="Basic and acidic residues" evidence="10">
    <location>
        <begin position="1691"/>
        <end position="1701"/>
    </location>
</feature>
<dbReference type="SUPFAM" id="SSF57903">
    <property type="entry name" value="FYVE/PHD zinc finger"/>
    <property type="match status" value="1"/>
</dbReference>
<feature type="compositionally biased region" description="Polar residues" evidence="10">
    <location>
        <begin position="1743"/>
        <end position="1752"/>
    </location>
</feature>
<dbReference type="CDD" id="cd19174">
    <property type="entry name" value="SET_ASH1L"/>
    <property type="match status" value="1"/>
</dbReference>
<evidence type="ECO:0000256" key="10">
    <source>
        <dbReference type="SAM" id="MobiDB-lite"/>
    </source>
</evidence>
<feature type="region of interest" description="Disordered" evidence="10">
    <location>
        <begin position="26"/>
        <end position="65"/>
    </location>
</feature>
<comment type="subcellular location">
    <subcellularLocation>
        <location evidence="1">Nucleus</location>
    </subcellularLocation>
</comment>
<feature type="domain" description="Post-SET" evidence="12">
    <location>
        <begin position="2211"/>
        <end position="2227"/>
    </location>
</feature>
<protein>
    <recommendedName>
        <fullName evidence="15">Histone-lysine N-methyltransferase ash1</fullName>
    </recommendedName>
</protein>
<evidence type="ECO:0000256" key="9">
    <source>
        <dbReference type="ARBA" id="ARBA00023242"/>
    </source>
</evidence>
<dbReference type="SMART" id="SM00249">
    <property type="entry name" value="PHD"/>
    <property type="match status" value="1"/>
</dbReference>
<feature type="region of interest" description="Disordered" evidence="10">
    <location>
        <begin position="442"/>
        <end position="487"/>
    </location>
</feature>
<sequence>MVHVVNSLLAKHVIDDADLAELFPEQTSSAPVQQPNFSTFSVHNASPDNDDKSIADNGDGSGSEMELTPQLVTAAIQRATAESSGSDNDCSNSDTINQNPSHYASSLLQQFVAQTQLLSSSASITSINNATALAPLSGSQIENVASISDCVLGQINSLPDITTTFLSSNQHLSPQQSEELRQINKDLEEISSVAESVDISLHNPPSLEDDIMSMEITAGGSELVNPNDLLKHSPLNDVSSDSNALNQVDPNKLDAISMNSVESQDDAGNSVVESRRKRGRPRKVRKLVEYANQGCESRMQDKSAVNVINEFNSNDPPNVSPDSGILSNHNSPTHSPLRRHDIDDVNSKHGRKSILKENNTKTRKNARSKSMTRSRTHNKSDSSDCDFRKKKIENEIKQIKTEAPSPVPLKQEQNKFEKTKRNDHKLDIAALDRMLYATDRVLYPPRKKVGRKPQSKPKTTKPTAKALKDKNQYNSPDSDNDSISPNRSVLSGVYAKRKELNSKLANLPRKNNKVINNSWRDNQSENEAADDLIDPTWKQIDLHPRFKDILSGYKSDYEFKPYKSCSKVIESGYRSDYGCRSGYKSDHYRSGYKTDFKSGYKTDKSGYKTDYSVRSSRRPMKKLKKSRSVRNRSYYKNQKHFVSDQDIILLTNKTFSSLTLGHSSSDSEREPFLRKPSASPKYVSVCTKYPMPSKYDYSYKKMSRKSILRPNSTDPFAPGPVFSGLQRPITTYNIFKVSHNNNNSLLKSPSKVNYTNGRLPSLKPTFTQKFGVSPITSVKLSKKDPDSKHPSRNLSPKNRKLLKSSTTAQRSKKESPKQLPSIFEKAKNSYIPNKELSRNVFLNFKKSFIKPTYHIKKHRPVVLAPPKINLKPIERPSRITIKTENKHHKHRSRRRHRSRSVSRCRDSYNNRSMAETLDQKFNNDMDNLITSFIKLCQIAPKFISSVSSSPRSTEKEKILPETVATAKVVKRASKKRKTSDNPEIATPTSKRRHKKQLMESHNKGGKETNEHKLPLKKRHYHINSSTTYSLSLSLVTTEFEEHSKSGTSPEKFLCTETDCLVDITDSQESSESKNINEKIKKIHEISKNVLSPNDSDSKSSTSFIKEVNESLENSPKKEDDNYHSSTTDGSPSILDVADVEMLIQKPSSDQSEFSKKIYETSEKLKAVHKMVHELEKSLPKSKEDETNNTKLEAHRVSSPRSENKPFPVRNTIVTPKKRHRLEAEKVLPNSNLDQVAQSLSKKILDEKGSQANSINDKNLDSLSLDKKEVDKTNIPAPNTSESGASVDPLKSMSARSLYKSAILPQQKSEIMTRKKNRLEGLTSNLVSKISPSAATKVLDTLLNNNIRKSIESRILEKEKTNISESTVKSIDDKGKGKDSCPINTRASVIKSPVSKCKLLETKKAKTPDRAVPTIIVNEDKPTGIFEPSVDLEDQIPKSSISVSNILVDAQRTKNKLKTSDKNANSLLVHIDTESEIPLALISETPDPIIRPKRGESIAAVISDKIQETNTGHNLRQPKRNLTSDSDDTNDKKKKKTSNSIIRESKLVLPQKILMPKVQAERLHITEVEKKSNSQATNVVESVSNDAKSMDSLKKKTRRRKAFNRTGFPSVKKKKKKIEPVAICGNVHVASEETDSSAFDRVPKSGEAMSTFLERTGNKQPELKVVLSKDDCPKQGRLTVVAIEKLQGKVTNENKKQEEKGSQNKKTNTSILRAPSLQLKQSKADKDIKSHINKWEVLSETDSIPSLASSSGNDPEDSIPLSLLNAKQKDPGTNKRKSRALSPSNEIEEIMSKRKIIENNTKVCLRPKSSLAVLYPRERRQTRSFDTIEDSKIKTRKSENKKNVEGAIEKVLSPMSIMTRRKSRCQLGNKTTNDIHSSSRESSLDTIVSRKVVSKSRETSVDTLQDQDENEPLPLNEKEIDFEKSIDVISKNVICKKRAVASRDDSPSNSIDREKAVSKKNPRLRKKFLVAGLFSDYYKEDPKPEGKGKNIVTQTEFPPGLLTPPPYCERWVRKRLIHFTLPYDIWWEQHYNQPVPSWNYKKIKTNVYYDVKPSADECESVACNCAAPTGCNEDCINRLRIQRHEWASALEKFMTENKGWGVRTKHKITSGDFILEYVGEVVSDKEFKERMATRYARDTHHYCLHLDGGLVIDGHRMGGDGRFVNHSCRPNCEMQKWTANGTFRMALFALRDIEPGEELTYDYNFSLFNPAVGQPCKCDSEDCRGVIGGKSQRITRMPQKTQSRTPSNASNQSSSSAGQQPRVGRPRKAVKCNKKTENLNEEREVKNMTILKYQQHLNKLWQDPSLQEPQFKPLTVKERALVKERHCFLFRNLENVRRIRERITLAIPPSPSEEPAVPSPQTPESVTVDPLALPDTMNPQVFLDKLQTLRASKEEVMKLSTFEDDPSLETKARMSRVFKALYLIVTSFKGEEDKPLCTPILKLKNHKSDSGTADLSKIQQKIDAGEYESVAQFDSDMSGLLSALIREHTKMTAVGMAATQLKKVYNTAKLEFADHLTKILGSQESLPSSFIQKSKPEEIILCICGLHVEEGLMVQCGNPKCGVWQHARCMRLADTNSTHYCHLCSTEPVDREIPLDEYTEEGHQFYLSLMRGGLQVRQGDTVYVLRDIPIDPRRPDGRPVGASEAHVYICELRVDRTAHLFTKISRPKYPICCKPYAFQHFPQRLKPHEVSPEYLKGRAGKNFLAPPEKPKTPQESKKKIAATNVAVTINNTKHR</sequence>
<proteinExistence type="predicted"/>
<dbReference type="GO" id="GO:0008270">
    <property type="term" value="F:zinc ion binding"/>
    <property type="evidence" value="ECO:0007669"/>
    <property type="project" value="UniProtKB-KW"/>
</dbReference>
<evidence type="ECO:0000256" key="1">
    <source>
        <dbReference type="ARBA" id="ARBA00004123"/>
    </source>
</evidence>
<feature type="compositionally biased region" description="Basic residues" evidence="10">
    <location>
        <begin position="885"/>
        <end position="902"/>
    </location>
</feature>
<feature type="compositionally biased region" description="Low complexity" evidence="10">
    <location>
        <begin position="83"/>
        <end position="94"/>
    </location>
</feature>
<dbReference type="GO" id="GO:0005654">
    <property type="term" value="C:nucleoplasm"/>
    <property type="evidence" value="ECO:0007669"/>
    <property type="project" value="TreeGrafter"/>
</dbReference>
<evidence type="ECO:0000313" key="14">
    <source>
        <dbReference type="Proteomes" id="UP000324832"/>
    </source>
</evidence>
<feature type="compositionally biased region" description="Low complexity" evidence="10">
    <location>
        <begin position="2246"/>
        <end position="2259"/>
    </location>
</feature>
<feature type="compositionally biased region" description="Basic and acidic residues" evidence="10">
    <location>
        <begin position="338"/>
        <end position="347"/>
    </location>
</feature>
<dbReference type="InterPro" id="IPR001965">
    <property type="entry name" value="Znf_PHD"/>
</dbReference>
<feature type="compositionally biased region" description="Polar residues" evidence="10">
    <location>
        <begin position="1573"/>
        <end position="1586"/>
    </location>
</feature>
<evidence type="ECO:0000256" key="8">
    <source>
        <dbReference type="ARBA" id="ARBA00023117"/>
    </source>
</evidence>
<dbReference type="PROSITE" id="PS50280">
    <property type="entry name" value="SET"/>
    <property type="match status" value="1"/>
</dbReference>
<evidence type="ECO:0000256" key="7">
    <source>
        <dbReference type="ARBA" id="ARBA00022833"/>
    </source>
</evidence>
<keyword evidence="7" id="KW-0862">Zinc</keyword>
<evidence type="ECO:0000256" key="5">
    <source>
        <dbReference type="ARBA" id="ARBA00022723"/>
    </source>
</evidence>
<dbReference type="InterPro" id="IPR011011">
    <property type="entry name" value="Znf_FYVE_PHD"/>
</dbReference>
<feature type="region of interest" description="Disordered" evidence="10">
    <location>
        <begin position="884"/>
        <end position="906"/>
    </location>
</feature>
<feature type="region of interest" description="Disordered" evidence="10">
    <location>
        <begin position="1690"/>
        <end position="1724"/>
    </location>
</feature>
<dbReference type="InterPro" id="IPR043151">
    <property type="entry name" value="BAH_sf"/>
</dbReference>
<dbReference type="Pfam" id="PF00856">
    <property type="entry name" value="SET"/>
    <property type="match status" value="1"/>
</dbReference>
<dbReference type="PROSITE" id="PS50868">
    <property type="entry name" value="POST_SET"/>
    <property type="match status" value="1"/>
</dbReference>
<dbReference type="InterPro" id="IPR036427">
    <property type="entry name" value="Bromodomain-like_sf"/>
</dbReference>
<reference evidence="13 14" key="1">
    <citation type="submission" date="2017-07" db="EMBL/GenBank/DDBJ databases">
        <authorList>
            <person name="Talla V."/>
            <person name="Backstrom N."/>
        </authorList>
    </citation>
    <scope>NUCLEOTIDE SEQUENCE [LARGE SCALE GENOMIC DNA]</scope>
</reference>
<keyword evidence="14" id="KW-1185">Reference proteome</keyword>
<gene>
    <name evidence="13" type="ORF">LSINAPIS_LOCUS1033</name>
</gene>
<feature type="region of interest" description="Disordered" evidence="10">
    <location>
        <begin position="2698"/>
        <end position="2717"/>
    </location>
</feature>
<dbReference type="Gene3D" id="1.20.920.10">
    <property type="entry name" value="Bromodomain-like"/>
    <property type="match status" value="1"/>
</dbReference>
<feature type="compositionally biased region" description="Polar residues" evidence="10">
    <location>
        <begin position="2231"/>
        <end position="2245"/>
    </location>
</feature>
<feature type="region of interest" description="Disordered" evidence="10">
    <location>
        <begin position="1743"/>
        <end position="1784"/>
    </location>
</feature>
<dbReference type="GO" id="GO:0006355">
    <property type="term" value="P:regulation of DNA-templated transcription"/>
    <property type="evidence" value="ECO:0007669"/>
    <property type="project" value="TreeGrafter"/>
</dbReference>
<feature type="region of interest" description="Disordered" evidence="10">
    <location>
        <begin position="1265"/>
        <end position="1288"/>
    </location>
</feature>
<dbReference type="InterPro" id="IPR003616">
    <property type="entry name" value="Post-SET_dom"/>
</dbReference>
<feature type="region of interest" description="Disordered" evidence="10">
    <location>
        <begin position="968"/>
        <end position="1014"/>
    </location>
</feature>
<feature type="region of interest" description="Disordered" evidence="10">
    <location>
        <begin position="1176"/>
        <end position="1208"/>
    </location>
</feature>
<dbReference type="Gene3D" id="3.30.40.10">
    <property type="entry name" value="Zinc/RING finger domain, C3HC4 (zinc finger)"/>
    <property type="match status" value="1"/>
</dbReference>
<feature type="compositionally biased region" description="Basic and acidic residues" evidence="10">
    <location>
        <begin position="2707"/>
        <end position="2717"/>
    </location>
</feature>
<feature type="compositionally biased region" description="Low complexity" evidence="10">
    <location>
        <begin position="1089"/>
        <end position="1102"/>
    </location>
</feature>
<feature type="compositionally biased region" description="Basic and acidic residues" evidence="10">
    <location>
        <begin position="1176"/>
        <end position="1195"/>
    </location>
</feature>
<evidence type="ECO:0000259" key="11">
    <source>
        <dbReference type="PROSITE" id="PS50280"/>
    </source>
</evidence>
<keyword evidence="5" id="KW-0479">Metal-binding</keyword>
<feature type="region of interest" description="Disordered" evidence="10">
    <location>
        <begin position="777"/>
        <end position="821"/>
    </location>
</feature>
<feature type="compositionally biased region" description="Basic and acidic residues" evidence="10">
    <location>
        <begin position="412"/>
        <end position="421"/>
    </location>
</feature>
<feature type="compositionally biased region" description="Basic residues" evidence="10">
    <location>
        <begin position="968"/>
        <end position="977"/>
    </location>
</feature>
<dbReference type="GO" id="GO:0032259">
    <property type="term" value="P:methylation"/>
    <property type="evidence" value="ECO:0007669"/>
    <property type="project" value="UniProtKB-KW"/>
</dbReference>
<keyword evidence="2" id="KW-0489">Methyltransferase</keyword>
<feature type="region of interest" description="Disordered" evidence="10">
    <location>
        <begin position="1894"/>
        <end position="1914"/>
    </location>
</feature>
<feature type="region of interest" description="Disordered" evidence="10">
    <location>
        <begin position="78"/>
        <end position="98"/>
    </location>
</feature>
<feature type="region of interest" description="Disordered" evidence="10">
    <location>
        <begin position="1573"/>
        <end position="1599"/>
    </location>
</feature>
<feature type="compositionally biased region" description="Polar residues" evidence="10">
    <location>
        <begin position="26"/>
        <end position="47"/>
    </location>
</feature>
<dbReference type="Proteomes" id="UP000324832">
    <property type="component" value="Unassembled WGS sequence"/>
</dbReference>
<feature type="region of interest" description="Disordered" evidence="10">
    <location>
        <begin position="1089"/>
        <end position="1133"/>
    </location>
</feature>
<feature type="compositionally biased region" description="Basic and acidic residues" evidence="10">
    <location>
        <begin position="378"/>
        <end position="400"/>
    </location>
</feature>
<dbReference type="PANTHER" id="PTHR46147">
    <property type="entry name" value="HISTONE-LYSINE N-METHYLTRANSFERASE ASH1"/>
    <property type="match status" value="1"/>
</dbReference>
<keyword evidence="8" id="KW-0103">Bromodomain</keyword>
<dbReference type="SUPFAM" id="SSF82199">
    <property type="entry name" value="SET domain"/>
    <property type="match status" value="1"/>
</dbReference>
<evidence type="ECO:0000256" key="2">
    <source>
        <dbReference type="ARBA" id="ARBA00022603"/>
    </source>
</evidence>
<evidence type="ECO:0000256" key="4">
    <source>
        <dbReference type="ARBA" id="ARBA00022691"/>
    </source>
</evidence>
<dbReference type="InterPro" id="IPR001214">
    <property type="entry name" value="SET_dom"/>
</dbReference>
<evidence type="ECO:0000256" key="3">
    <source>
        <dbReference type="ARBA" id="ARBA00022679"/>
    </source>
</evidence>
<name>A0A5E4PR13_9NEOP</name>
<dbReference type="SMART" id="SM00317">
    <property type="entry name" value="SET"/>
    <property type="match status" value="1"/>
</dbReference>
<dbReference type="Gene3D" id="2.30.30.490">
    <property type="match status" value="1"/>
</dbReference>
<dbReference type="EMBL" id="FZQP02000115">
    <property type="protein sequence ID" value="VVC87422.1"/>
    <property type="molecule type" value="Genomic_DNA"/>
</dbReference>
<feature type="compositionally biased region" description="Basic residues" evidence="10">
    <location>
        <begin position="445"/>
        <end position="459"/>
    </location>
</feature>
<keyword evidence="6" id="KW-0863">Zinc-finger</keyword>
<keyword evidence="9" id="KW-0539">Nucleus</keyword>
<feature type="compositionally biased region" description="Basic and acidic residues" evidence="10">
    <location>
        <begin position="996"/>
        <end position="1013"/>
    </location>
</feature>
<accession>A0A5E4PR13</accession>
<feature type="region of interest" description="Disordered" evidence="10">
    <location>
        <begin position="225"/>
        <end position="284"/>
    </location>
</feature>
<dbReference type="Gene3D" id="2.170.270.10">
    <property type="entry name" value="SET domain"/>
    <property type="match status" value="1"/>
</dbReference>
<feature type="region of interest" description="Disordered" evidence="10">
    <location>
        <begin position="1507"/>
        <end position="1539"/>
    </location>
</feature>
<feature type="compositionally biased region" description="Low complexity" evidence="10">
    <location>
        <begin position="474"/>
        <end position="487"/>
    </location>
</feature>
<feature type="region of interest" description="Disordered" evidence="10">
    <location>
        <begin position="309"/>
        <end position="421"/>
    </location>
</feature>
<keyword evidence="3" id="KW-0808">Transferase</keyword>
<feature type="compositionally biased region" description="Basic residues" evidence="10">
    <location>
        <begin position="2263"/>
        <end position="2272"/>
    </location>
</feature>